<comment type="similarity">
    <text evidence="2">Belongs to the peptidase M14 family.</text>
</comment>
<dbReference type="GO" id="GO:0006508">
    <property type="term" value="P:proteolysis"/>
    <property type="evidence" value="ECO:0007669"/>
    <property type="project" value="InterPro"/>
</dbReference>
<evidence type="ECO:0000313" key="5">
    <source>
        <dbReference type="EMBL" id="WOE75894.1"/>
    </source>
</evidence>
<keyword evidence="6" id="KW-1185">Reference proteome</keyword>
<accession>A0AA97F7N7</accession>
<dbReference type="InterPro" id="IPR050821">
    <property type="entry name" value="Cytosolic_carboxypeptidase"/>
</dbReference>
<protein>
    <submittedName>
        <fullName evidence="5">M14 family zinc carboxypeptidase</fullName>
    </submittedName>
</protein>
<dbReference type="AlphaFoldDB" id="A0AA97F7N7"/>
<name>A0AA97F7N7_9SPHN</name>
<dbReference type="PANTHER" id="PTHR12756">
    <property type="entry name" value="CYTOSOLIC CARBOXYPEPTIDASE"/>
    <property type="match status" value="1"/>
</dbReference>
<keyword evidence="5" id="KW-0378">Hydrolase</keyword>
<dbReference type="Gene3D" id="3.40.630.10">
    <property type="entry name" value="Zn peptidases"/>
    <property type="match status" value="1"/>
</dbReference>
<feature type="signal peptide" evidence="3">
    <location>
        <begin position="1"/>
        <end position="26"/>
    </location>
</feature>
<evidence type="ECO:0000259" key="4">
    <source>
        <dbReference type="PROSITE" id="PS52035"/>
    </source>
</evidence>
<dbReference type="Pfam" id="PF00246">
    <property type="entry name" value="Peptidase_M14"/>
    <property type="match status" value="1"/>
</dbReference>
<feature type="chain" id="PRO_5041699836" evidence="3">
    <location>
        <begin position="27"/>
        <end position="402"/>
    </location>
</feature>
<dbReference type="SMART" id="SM00631">
    <property type="entry name" value="Zn_pept"/>
    <property type="match status" value="1"/>
</dbReference>
<keyword evidence="3" id="KW-0732">Signal</keyword>
<dbReference type="SUPFAM" id="SSF53187">
    <property type="entry name" value="Zn-dependent exopeptidases"/>
    <property type="match status" value="1"/>
</dbReference>
<evidence type="ECO:0000313" key="6">
    <source>
        <dbReference type="Proteomes" id="UP001302429"/>
    </source>
</evidence>
<reference evidence="5 6" key="1">
    <citation type="submission" date="2023-10" db="EMBL/GenBank/DDBJ databases">
        <title>Complete genome sequence of a Sphingomonadaceae bacterium.</title>
        <authorList>
            <person name="Yan C."/>
        </authorList>
    </citation>
    <scope>NUCLEOTIDE SEQUENCE [LARGE SCALE GENOMIC DNA]</scope>
    <source>
        <strain evidence="5 6">SCSIO 66989</strain>
    </source>
</reference>
<evidence type="ECO:0000256" key="1">
    <source>
        <dbReference type="ARBA" id="ARBA00001947"/>
    </source>
</evidence>
<keyword evidence="5" id="KW-0121">Carboxypeptidase</keyword>
<evidence type="ECO:0000256" key="3">
    <source>
        <dbReference type="SAM" id="SignalP"/>
    </source>
</evidence>
<dbReference type="KEGG" id="acoa:RB602_04040"/>
<feature type="domain" description="Peptidase M14" evidence="4">
    <location>
        <begin position="152"/>
        <end position="396"/>
    </location>
</feature>
<gene>
    <name evidence="5" type="ORF">RB602_04040</name>
</gene>
<dbReference type="CDD" id="cd06237">
    <property type="entry name" value="M14_Nna1-like"/>
    <property type="match status" value="1"/>
</dbReference>
<dbReference type="RefSeq" id="WP_317083178.1">
    <property type="nucleotide sequence ID" value="NZ_CP136594.1"/>
</dbReference>
<keyword evidence="5" id="KW-0645">Protease</keyword>
<evidence type="ECO:0000256" key="2">
    <source>
        <dbReference type="PROSITE-ProRule" id="PRU01379"/>
    </source>
</evidence>
<dbReference type="Proteomes" id="UP001302429">
    <property type="component" value="Chromosome"/>
</dbReference>
<dbReference type="PROSITE" id="PS52035">
    <property type="entry name" value="PEPTIDASE_M14"/>
    <property type="match status" value="1"/>
</dbReference>
<sequence>MLRYLSLVITGLAAALVSAGVTPAYAGQCATSQFRLDSDFPAGAMAQCAVIGEDRIRVTIAPEDDPPINPSPWYAFRLNPIAPNDGGMVAVEIDYPQYAHRYWPKVSTDTEIWDRLSPESVVPLIKDDEGRTKRVLLKVQLSDIPVFIAGQELLTPEHYDEWFAKVEQHDDVRKWQVGLSAEQRAIDAITISARPGTQKEQVVLIGRQHPPELTGAIAHLVFTETLLADTELARRYRERFETIVVPMVNPDGVVHGHWRHNTGGVDLNRDWGPFTQPETRLMRDLLVGIENDPNKDLRLFLDFHSTQKDVVYTIPEEFETDPAMLVSNWLKRYQDRMPGYEVVIEAGHNADRPVSKAYIHETFGAPAATFELGDETDRKRVDRIGKEAAIAMMETLLQTEAP</sequence>
<organism evidence="5 6">
    <name type="scientific">Alterisphingorhabdus coralli</name>
    <dbReference type="NCBI Taxonomy" id="3071408"/>
    <lineage>
        <taxon>Bacteria</taxon>
        <taxon>Pseudomonadati</taxon>
        <taxon>Pseudomonadota</taxon>
        <taxon>Alphaproteobacteria</taxon>
        <taxon>Sphingomonadales</taxon>
        <taxon>Sphingomonadaceae</taxon>
        <taxon>Alterisphingorhabdus (ex Yan et al. 2024)</taxon>
    </lineage>
</organism>
<feature type="active site" description="Proton donor/acceptor" evidence="2">
    <location>
        <position position="371"/>
    </location>
</feature>
<dbReference type="EMBL" id="CP136594">
    <property type="protein sequence ID" value="WOE75894.1"/>
    <property type="molecule type" value="Genomic_DNA"/>
</dbReference>
<dbReference type="InterPro" id="IPR000834">
    <property type="entry name" value="Peptidase_M14"/>
</dbReference>
<dbReference type="PANTHER" id="PTHR12756:SF11">
    <property type="entry name" value="CYTOSOLIC CARBOXYPEPTIDASE 1"/>
    <property type="match status" value="1"/>
</dbReference>
<dbReference type="GO" id="GO:0004181">
    <property type="term" value="F:metallocarboxypeptidase activity"/>
    <property type="evidence" value="ECO:0007669"/>
    <property type="project" value="InterPro"/>
</dbReference>
<dbReference type="GO" id="GO:0008270">
    <property type="term" value="F:zinc ion binding"/>
    <property type="evidence" value="ECO:0007669"/>
    <property type="project" value="InterPro"/>
</dbReference>
<comment type="cofactor">
    <cofactor evidence="1">
        <name>Zn(2+)</name>
        <dbReference type="ChEBI" id="CHEBI:29105"/>
    </cofactor>
</comment>
<proteinExistence type="inferred from homology"/>